<keyword evidence="8" id="KW-0808">Transferase</keyword>
<dbReference type="CDD" id="cd01572">
    <property type="entry name" value="QPRTase"/>
    <property type="match status" value="1"/>
</dbReference>
<dbReference type="EC" id="2.4.2.19" evidence="5"/>
<dbReference type="AlphaFoldDB" id="A0A382X0C0"/>
<evidence type="ECO:0000256" key="3">
    <source>
        <dbReference type="ARBA" id="ARBA00009400"/>
    </source>
</evidence>
<feature type="domain" description="Quinolinate phosphoribosyl transferase N-terminal" evidence="13">
    <location>
        <begin position="27"/>
        <end position="113"/>
    </location>
</feature>
<evidence type="ECO:0000256" key="10">
    <source>
        <dbReference type="ARBA" id="ARBA00047445"/>
    </source>
</evidence>
<dbReference type="GO" id="GO:0005737">
    <property type="term" value="C:cytoplasm"/>
    <property type="evidence" value="ECO:0007669"/>
    <property type="project" value="TreeGrafter"/>
</dbReference>
<evidence type="ECO:0000256" key="2">
    <source>
        <dbReference type="ARBA" id="ARBA00004893"/>
    </source>
</evidence>
<comment type="subunit">
    <text evidence="4">Hexamer formed by 3 homodimers.</text>
</comment>
<evidence type="ECO:0000259" key="13">
    <source>
        <dbReference type="Pfam" id="PF02749"/>
    </source>
</evidence>
<dbReference type="UniPathway" id="UPA00253">
    <property type="reaction ID" value="UER00331"/>
</dbReference>
<evidence type="ECO:0000256" key="8">
    <source>
        <dbReference type="ARBA" id="ARBA00022679"/>
    </source>
</evidence>
<evidence type="ECO:0000313" key="14">
    <source>
        <dbReference type="EMBL" id="SVD64532.1"/>
    </source>
</evidence>
<comment type="catalytic activity">
    <reaction evidence="10">
        <text>nicotinate beta-D-ribonucleotide + CO2 + diphosphate = quinolinate + 5-phospho-alpha-D-ribose 1-diphosphate + 2 H(+)</text>
        <dbReference type="Rhea" id="RHEA:12733"/>
        <dbReference type="ChEBI" id="CHEBI:15378"/>
        <dbReference type="ChEBI" id="CHEBI:16526"/>
        <dbReference type="ChEBI" id="CHEBI:29959"/>
        <dbReference type="ChEBI" id="CHEBI:33019"/>
        <dbReference type="ChEBI" id="CHEBI:57502"/>
        <dbReference type="ChEBI" id="CHEBI:58017"/>
        <dbReference type="EC" id="2.4.2.19"/>
    </reaction>
</comment>
<organism evidence="14">
    <name type="scientific">marine metagenome</name>
    <dbReference type="NCBI Taxonomy" id="408172"/>
    <lineage>
        <taxon>unclassified sequences</taxon>
        <taxon>metagenomes</taxon>
        <taxon>ecological metagenomes</taxon>
    </lineage>
</organism>
<dbReference type="GO" id="GO:0034213">
    <property type="term" value="P:quinolinate catabolic process"/>
    <property type="evidence" value="ECO:0007669"/>
    <property type="project" value="TreeGrafter"/>
</dbReference>
<dbReference type="InterPro" id="IPR037128">
    <property type="entry name" value="Quinolinate_PRibosylTase_N_sf"/>
</dbReference>
<dbReference type="GO" id="GO:0009435">
    <property type="term" value="P:NAD+ biosynthetic process"/>
    <property type="evidence" value="ECO:0007669"/>
    <property type="project" value="UniProtKB-UniPathway"/>
</dbReference>
<dbReference type="EMBL" id="UINC01163948">
    <property type="protein sequence ID" value="SVD64532.1"/>
    <property type="molecule type" value="Genomic_DNA"/>
</dbReference>
<comment type="pathway">
    <text evidence="2">Cofactor biosynthesis; NAD(+) biosynthesis; nicotinate D-ribonucleotide from quinolinate: step 1/1.</text>
</comment>
<dbReference type="Gene3D" id="3.90.1170.20">
    <property type="entry name" value="Quinolinate phosphoribosyl transferase, N-terminal domain"/>
    <property type="match status" value="1"/>
</dbReference>
<dbReference type="NCBIfam" id="TIGR00078">
    <property type="entry name" value="nadC"/>
    <property type="match status" value="1"/>
</dbReference>
<dbReference type="SUPFAM" id="SSF51690">
    <property type="entry name" value="Nicotinate/Quinolinate PRTase C-terminal domain-like"/>
    <property type="match status" value="1"/>
</dbReference>
<feature type="non-terminal residue" evidence="14">
    <location>
        <position position="1"/>
    </location>
</feature>
<evidence type="ECO:0000259" key="12">
    <source>
        <dbReference type="Pfam" id="PF01729"/>
    </source>
</evidence>
<dbReference type="SUPFAM" id="SSF54675">
    <property type="entry name" value="Nicotinate/Quinolinate PRTase N-terminal domain-like"/>
    <property type="match status" value="1"/>
</dbReference>
<dbReference type="InterPro" id="IPR036068">
    <property type="entry name" value="Nicotinate_pribotase-like_C"/>
</dbReference>
<dbReference type="Pfam" id="PF02749">
    <property type="entry name" value="QRPTase_N"/>
    <property type="match status" value="1"/>
</dbReference>
<dbReference type="PANTHER" id="PTHR32179:SF3">
    <property type="entry name" value="NICOTINATE-NUCLEOTIDE PYROPHOSPHORYLASE [CARBOXYLATING]"/>
    <property type="match status" value="1"/>
</dbReference>
<dbReference type="InterPro" id="IPR002638">
    <property type="entry name" value="Quinolinate_PRibosylTrfase_C"/>
</dbReference>
<feature type="non-terminal residue" evidence="14">
    <location>
        <position position="273"/>
    </location>
</feature>
<dbReference type="InterPro" id="IPR013785">
    <property type="entry name" value="Aldolase_TIM"/>
</dbReference>
<evidence type="ECO:0000256" key="4">
    <source>
        <dbReference type="ARBA" id="ARBA00011218"/>
    </source>
</evidence>
<feature type="domain" description="Quinolinate phosphoribosyl transferase C-terminal" evidence="12">
    <location>
        <begin position="115"/>
        <end position="272"/>
    </location>
</feature>
<dbReference type="PIRSF" id="PIRSF006250">
    <property type="entry name" value="NadC_ModD"/>
    <property type="match status" value="1"/>
</dbReference>
<comment type="similarity">
    <text evidence="3">Belongs to the NadC/ModD family.</text>
</comment>
<dbReference type="Pfam" id="PF01729">
    <property type="entry name" value="QRPTase_C"/>
    <property type="match status" value="1"/>
</dbReference>
<sequence>IVTKLPGKDQINNLITIALNEDVGIGDITTRAILSPEVVYTADIVTKENIILCGLEIIKLVFLKLDPDVCFIDGILNDGDEVKKNTKIIGIRAKGIALLEGERTALNILQRLSGIASLTKRYVDEVNPIKILDTRKTTPGFRLFEKYAVNCGGGENHRFGLYDAILIKDNHIKASGGIIQAVQKVKKSINAGMQIEIETSTLDDVREAVEAKIDTIMLDNMSIEMIKEAIGIIDGRFLIEVSGSISFDQLSELSKLGIDYISVGALTHSSNAS</sequence>
<accession>A0A382X0C0</accession>
<evidence type="ECO:0000256" key="7">
    <source>
        <dbReference type="ARBA" id="ARBA00022676"/>
    </source>
</evidence>
<dbReference type="InterPro" id="IPR027277">
    <property type="entry name" value="NadC/ModD"/>
</dbReference>
<dbReference type="InterPro" id="IPR004393">
    <property type="entry name" value="NadC"/>
</dbReference>
<evidence type="ECO:0000256" key="1">
    <source>
        <dbReference type="ARBA" id="ARBA00003237"/>
    </source>
</evidence>
<evidence type="ECO:0000256" key="6">
    <source>
        <dbReference type="ARBA" id="ARBA00022642"/>
    </source>
</evidence>
<evidence type="ECO:0000256" key="9">
    <source>
        <dbReference type="ARBA" id="ARBA00033102"/>
    </source>
</evidence>
<dbReference type="PANTHER" id="PTHR32179">
    <property type="entry name" value="NICOTINATE-NUCLEOTIDE PYROPHOSPHORYLASE [CARBOXYLATING]"/>
    <property type="match status" value="1"/>
</dbReference>
<dbReference type="FunFam" id="3.20.20.70:FF:000030">
    <property type="entry name" value="Nicotinate-nucleotide pyrophosphorylase, carboxylating"/>
    <property type="match status" value="1"/>
</dbReference>
<comment type="function">
    <text evidence="1">Involved in the catabolism of quinolinic acid (QA).</text>
</comment>
<keyword evidence="7" id="KW-0328">Glycosyltransferase</keyword>
<proteinExistence type="inferred from homology"/>
<gene>
    <name evidence="14" type="ORF">METZ01_LOCUS417386</name>
</gene>
<dbReference type="GO" id="GO:0004514">
    <property type="term" value="F:nicotinate-nucleotide diphosphorylase (carboxylating) activity"/>
    <property type="evidence" value="ECO:0007669"/>
    <property type="project" value="UniProtKB-EC"/>
</dbReference>
<dbReference type="InterPro" id="IPR022412">
    <property type="entry name" value="Quinolinate_PRibosylTrfase_N"/>
</dbReference>
<keyword evidence="6" id="KW-0662">Pyridine nucleotide biosynthesis</keyword>
<evidence type="ECO:0000256" key="5">
    <source>
        <dbReference type="ARBA" id="ARBA00011944"/>
    </source>
</evidence>
<name>A0A382X0C0_9ZZZZ</name>
<protein>
    <recommendedName>
        <fullName evidence="11">Probable nicotinate-nucleotide pyrophosphorylase [carboxylating]</fullName>
        <ecNumber evidence="5">2.4.2.19</ecNumber>
    </recommendedName>
    <alternativeName>
        <fullName evidence="9">Quinolinate phosphoribosyltransferase [decarboxylating]</fullName>
    </alternativeName>
</protein>
<reference evidence="14" key="1">
    <citation type="submission" date="2018-05" db="EMBL/GenBank/DDBJ databases">
        <authorList>
            <person name="Lanie J.A."/>
            <person name="Ng W.-L."/>
            <person name="Kazmierczak K.M."/>
            <person name="Andrzejewski T.M."/>
            <person name="Davidsen T.M."/>
            <person name="Wayne K.J."/>
            <person name="Tettelin H."/>
            <person name="Glass J.I."/>
            <person name="Rusch D."/>
            <person name="Podicherti R."/>
            <person name="Tsui H.-C.T."/>
            <person name="Winkler M.E."/>
        </authorList>
    </citation>
    <scope>NUCLEOTIDE SEQUENCE</scope>
</reference>
<dbReference type="Gene3D" id="3.20.20.70">
    <property type="entry name" value="Aldolase class I"/>
    <property type="match status" value="1"/>
</dbReference>
<dbReference type="FunFam" id="3.90.1170.20:FF:000001">
    <property type="entry name" value="Nicotinate-nucleotide diphosphorylase (Carboxylating)"/>
    <property type="match status" value="1"/>
</dbReference>
<evidence type="ECO:0000256" key="11">
    <source>
        <dbReference type="ARBA" id="ARBA00069173"/>
    </source>
</evidence>